<sequence length="87" mass="9455">AVHEESVVEGHLAGLDRAAHRLACVVQLLRYGLVGGQKVALLGLSYMLQNTAFRFTWDDLHAGVFIIGVIHCHPDTDHISLKAPVSV</sequence>
<organism evidence="1 2">
    <name type="scientific">Elysia chlorotica</name>
    <name type="common">Eastern emerald elysia</name>
    <name type="synonym">Sea slug</name>
    <dbReference type="NCBI Taxonomy" id="188477"/>
    <lineage>
        <taxon>Eukaryota</taxon>
        <taxon>Metazoa</taxon>
        <taxon>Spiralia</taxon>
        <taxon>Lophotrochozoa</taxon>
        <taxon>Mollusca</taxon>
        <taxon>Gastropoda</taxon>
        <taxon>Heterobranchia</taxon>
        <taxon>Euthyneura</taxon>
        <taxon>Panpulmonata</taxon>
        <taxon>Sacoglossa</taxon>
        <taxon>Placobranchoidea</taxon>
        <taxon>Plakobranchidae</taxon>
        <taxon>Elysia</taxon>
    </lineage>
</organism>
<dbReference type="EMBL" id="RQTK01000013">
    <property type="protein sequence ID" value="RUS91357.1"/>
    <property type="molecule type" value="Genomic_DNA"/>
</dbReference>
<dbReference type="AlphaFoldDB" id="A0A433UBV6"/>
<feature type="non-terminal residue" evidence="1">
    <location>
        <position position="87"/>
    </location>
</feature>
<dbReference type="Proteomes" id="UP000271974">
    <property type="component" value="Unassembled WGS sequence"/>
</dbReference>
<gene>
    <name evidence="1" type="ORF">EGW08_000874</name>
</gene>
<keyword evidence="2" id="KW-1185">Reference proteome</keyword>
<accession>A0A433UBV6</accession>
<proteinExistence type="predicted"/>
<feature type="non-terminal residue" evidence="1">
    <location>
        <position position="1"/>
    </location>
</feature>
<comment type="caution">
    <text evidence="1">The sequence shown here is derived from an EMBL/GenBank/DDBJ whole genome shotgun (WGS) entry which is preliminary data.</text>
</comment>
<reference evidence="1 2" key="1">
    <citation type="submission" date="2019-01" db="EMBL/GenBank/DDBJ databases">
        <title>A draft genome assembly of the solar-powered sea slug Elysia chlorotica.</title>
        <authorList>
            <person name="Cai H."/>
            <person name="Li Q."/>
            <person name="Fang X."/>
            <person name="Li J."/>
            <person name="Curtis N.E."/>
            <person name="Altenburger A."/>
            <person name="Shibata T."/>
            <person name="Feng M."/>
            <person name="Maeda T."/>
            <person name="Schwartz J.A."/>
            <person name="Shigenobu S."/>
            <person name="Lundholm N."/>
            <person name="Nishiyama T."/>
            <person name="Yang H."/>
            <person name="Hasebe M."/>
            <person name="Li S."/>
            <person name="Pierce S.K."/>
            <person name="Wang J."/>
        </authorList>
    </citation>
    <scope>NUCLEOTIDE SEQUENCE [LARGE SCALE GENOMIC DNA]</scope>
    <source>
        <strain evidence="1">EC2010</strain>
        <tissue evidence="1">Whole organism of an adult</tissue>
    </source>
</reference>
<evidence type="ECO:0000313" key="1">
    <source>
        <dbReference type="EMBL" id="RUS91357.1"/>
    </source>
</evidence>
<name>A0A433UBV6_ELYCH</name>
<evidence type="ECO:0000313" key="2">
    <source>
        <dbReference type="Proteomes" id="UP000271974"/>
    </source>
</evidence>
<protein>
    <submittedName>
        <fullName evidence="1">Uncharacterized protein</fullName>
    </submittedName>
</protein>